<dbReference type="Pfam" id="PF20249">
    <property type="entry name" value="VasX_N"/>
    <property type="match status" value="1"/>
</dbReference>
<dbReference type="RefSeq" id="WP_340337007.1">
    <property type="nucleotide sequence ID" value="NZ_JBBKZS010000008.1"/>
</dbReference>
<evidence type="ECO:0000313" key="4">
    <source>
        <dbReference type="EMBL" id="MEJ8856937.1"/>
    </source>
</evidence>
<comment type="caution">
    <text evidence="4">The sequence shown here is derived from an EMBL/GenBank/DDBJ whole genome shotgun (WGS) entry which is preliminary data.</text>
</comment>
<feature type="transmembrane region" description="Helical" evidence="2">
    <location>
        <begin position="910"/>
        <end position="928"/>
    </location>
</feature>
<dbReference type="Proteomes" id="UP001367030">
    <property type="component" value="Unassembled WGS sequence"/>
</dbReference>
<keyword evidence="2" id="KW-0812">Transmembrane</keyword>
<keyword evidence="2" id="KW-0472">Membrane</keyword>
<feature type="region of interest" description="Disordered" evidence="1">
    <location>
        <begin position="1002"/>
        <end position="1022"/>
    </location>
</feature>
<dbReference type="EMBL" id="JBBKZS010000008">
    <property type="protein sequence ID" value="MEJ8856937.1"/>
    <property type="molecule type" value="Genomic_DNA"/>
</dbReference>
<dbReference type="InterPro" id="IPR046864">
    <property type="entry name" value="VasX_N"/>
</dbReference>
<evidence type="ECO:0000313" key="5">
    <source>
        <dbReference type="Proteomes" id="UP001367030"/>
    </source>
</evidence>
<evidence type="ECO:0000256" key="1">
    <source>
        <dbReference type="SAM" id="MobiDB-lite"/>
    </source>
</evidence>
<name>A0ABU8XAT9_9BURK</name>
<keyword evidence="5" id="KW-1185">Reference proteome</keyword>
<proteinExistence type="predicted"/>
<keyword evidence="2" id="KW-1133">Transmembrane helix</keyword>
<evidence type="ECO:0000256" key="2">
    <source>
        <dbReference type="SAM" id="Phobius"/>
    </source>
</evidence>
<evidence type="ECO:0000259" key="3">
    <source>
        <dbReference type="Pfam" id="PF20249"/>
    </source>
</evidence>
<dbReference type="NCBIfam" id="NF041559">
    <property type="entry name" value="BTH_I2691_fam"/>
    <property type="match status" value="1"/>
</dbReference>
<feature type="domain" description="Toxin VasX N-terminal region" evidence="3">
    <location>
        <begin position="6"/>
        <end position="162"/>
    </location>
</feature>
<dbReference type="CDD" id="cd20707">
    <property type="entry name" value="MIX_III"/>
    <property type="match status" value="1"/>
</dbReference>
<dbReference type="InterPro" id="IPR048126">
    <property type="entry name" value="Toxin_VasX"/>
</dbReference>
<gene>
    <name evidence="4" type="ORF">WKW79_20345</name>
</gene>
<sequence>MSKEECKRCDNKAGLSILLVRPSAIAKDPDFAPDDAARMQTHDDSVRALGLPSLEKSRHVLRMLRKGGFVYAYYTKRPPQLRRSWQAFRVQGSGALIPESQIVWADTKAEFSCSRKDSHPHDVRTLCIELPEDDPGSAGPVWIGFSMNWWDDKLRNTIQANPAASGMVCIDPLAELGGVKNAFKAEAGKMEEYIADFGLRSFRHGSSKKFCKLPDGGTEPATPFYNAVADKTCGQAKSLQEVMQRQAAKHPLTKAKEFVLAIPDPVGFVADLNGIRVAIDRFHKQQWLANDDWVRSETCYSTLEGMRKAIMAAGVRQAPEWATRASEKQWKSLQGRDVPYEWAPNPDGTYASDGSRNGRMRPIGPNAVAIRKRIERDGLAIGKRNWGKFTAELNMGKFEAWPAKRDQIDRMFADSLATYEADWMAALDRDATRDYFKFGFDENDEGKLTACVEAGYVYCRESDLMHFPQPQAIKHTARWTGIILDSDLTDPKAVALRAFFGNQRSILTKVKAILVGNADRRATEAKDGQNEITDIRDKTYDLLKGALSHELGARFNWLHPRLMALSAGGLAASAAGALQTISILSGGKAAPDAPMARKYLGILGGLTLAQQQLDRVSEATKPGGNKALLSTMLYIRTTVDEATAMRVLNGYVPKDQLGNSVVVSRGGIVELHLITDVKTALEINEGKIKVDQVPGARVEVARATGGKADQSLDELQAQTKSLPVKQALTPAQVAQVMERQAVAKELRLTSVEGRVAMGAMLVQALGLYQGVPQLLGELNKSERDQDKIEDAAIGVLDSMGGFVGATCEGLAAVYKSSLLMKQGGAQLVEISTELTVLRTAAALTGMLGAAITVYSMGKKADAAQVEGDSQSAFGYRLSSQMGRALLATGGIAAVDAVAQKVASRTIARLVLLRVAGTVATEAAVAGAAGTVASVVSGLGLVLMLVAVGGYIYGVVNERDSHQRWAGRCYFGKDTDKRFETARAEEGWLMAIEYEADAQEDVRRKSQQYPAPSRPDWGMGTML</sequence>
<organism evidence="4 5">
    <name type="scientific">Variovorax robiniae</name>
    <dbReference type="NCBI Taxonomy" id="1836199"/>
    <lineage>
        <taxon>Bacteria</taxon>
        <taxon>Pseudomonadati</taxon>
        <taxon>Pseudomonadota</taxon>
        <taxon>Betaproteobacteria</taxon>
        <taxon>Burkholderiales</taxon>
        <taxon>Comamonadaceae</taxon>
        <taxon>Variovorax</taxon>
    </lineage>
</organism>
<accession>A0ABU8XAT9</accession>
<feature type="transmembrane region" description="Helical" evidence="2">
    <location>
        <begin position="934"/>
        <end position="955"/>
    </location>
</feature>
<protein>
    <submittedName>
        <fullName evidence="4">T6SS effector BTH_I2691 family protein</fullName>
    </submittedName>
</protein>
<reference evidence="4 5" key="1">
    <citation type="submission" date="2024-03" db="EMBL/GenBank/DDBJ databases">
        <title>Novel species of the genus Variovorax.</title>
        <authorList>
            <person name="Liu Q."/>
            <person name="Xin Y.-H."/>
        </authorList>
    </citation>
    <scope>NUCLEOTIDE SEQUENCE [LARGE SCALE GENOMIC DNA]</scope>
    <source>
        <strain evidence="4 5">KACC 18901</strain>
    </source>
</reference>